<dbReference type="EMBL" id="BGPR01002315">
    <property type="protein sequence ID" value="GBM71481.1"/>
    <property type="molecule type" value="Genomic_DNA"/>
</dbReference>
<dbReference type="Proteomes" id="UP000499080">
    <property type="component" value="Unassembled WGS sequence"/>
</dbReference>
<accession>A0A4Y2I1A0</accession>
<organism evidence="2 3">
    <name type="scientific">Araneus ventricosus</name>
    <name type="common">Orbweaver spider</name>
    <name type="synonym">Epeira ventricosa</name>
    <dbReference type="NCBI Taxonomy" id="182803"/>
    <lineage>
        <taxon>Eukaryota</taxon>
        <taxon>Metazoa</taxon>
        <taxon>Ecdysozoa</taxon>
        <taxon>Arthropoda</taxon>
        <taxon>Chelicerata</taxon>
        <taxon>Arachnida</taxon>
        <taxon>Araneae</taxon>
        <taxon>Araneomorphae</taxon>
        <taxon>Entelegynae</taxon>
        <taxon>Araneoidea</taxon>
        <taxon>Araneidae</taxon>
        <taxon>Araneus</taxon>
    </lineage>
</organism>
<reference evidence="2 3" key="1">
    <citation type="journal article" date="2019" name="Sci. Rep.">
        <title>Orb-weaving spider Araneus ventricosus genome elucidates the spidroin gene catalogue.</title>
        <authorList>
            <person name="Kono N."/>
            <person name="Nakamura H."/>
            <person name="Ohtoshi R."/>
            <person name="Moran D.A.P."/>
            <person name="Shinohara A."/>
            <person name="Yoshida Y."/>
            <person name="Fujiwara M."/>
            <person name="Mori M."/>
            <person name="Tomita M."/>
            <person name="Arakawa K."/>
        </authorList>
    </citation>
    <scope>NUCLEOTIDE SEQUENCE [LARGE SCALE GENOMIC DNA]</scope>
</reference>
<evidence type="ECO:0000313" key="3">
    <source>
        <dbReference type="Proteomes" id="UP000499080"/>
    </source>
</evidence>
<name>A0A4Y2I1A0_ARAVE</name>
<proteinExistence type="predicted"/>
<dbReference type="OrthoDB" id="8008816at2759"/>
<comment type="caution">
    <text evidence="2">The sequence shown here is derived from an EMBL/GenBank/DDBJ whole genome shotgun (WGS) entry which is preliminary data.</text>
</comment>
<evidence type="ECO:0000256" key="1">
    <source>
        <dbReference type="SAM" id="MobiDB-lite"/>
    </source>
</evidence>
<evidence type="ECO:0000313" key="2">
    <source>
        <dbReference type="EMBL" id="GBM71481.1"/>
    </source>
</evidence>
<dbReference type="AlphaFoldDB" id="A0A4Y2I1A0"/>
<protein>
    <submittedName>
        <fullName evidence="2">Uncharacterized protein</fullName>
    </submittedName>
</protein>
<feature type="compositionally biased region" description="Low complexity" evidence="1">
    <location>
        <begin position="93"/>
        <end position="104"/>
    </location>
</feature>
<feature type="region of interest" description="Disordered" evidence="1">
    <location>
        <begin position="77"/>
        <end position="104"/>
    </location>
</feature>
<keyword evidence="3" id="KW-1185">Reference proteome</keyword>
<sequence length="121" mass="13937">MCPQAKNAILARILRFYGDLKAAPFLSEIKRYLHPGWLLEFAKEHLNYFTDMQSPSCSWKPTEAELQLIDKMEAKPLNPQLSGDEKNSETDSDSSSFSRHSSFQSSFLKNRFSIVYTVIRN</sequence>
<gene>
    <name evidence="2" type="ORF">AVEN_65379_1</name>
</gene>